<dbReference type="InterPro" id="IPR000926">
    <property type="entry name" value="RibA"/>
</dbReference>
<dbReference type="RefSeq" id="WP_184732866.1">
    <property type="nucleotide sequence ID" value="NZ_JACHIW010000003.1"/>
</dbReference>
<keyword evidence="15" id="KW-0464">Manganese</keyword>
<comment type="function">
    <text evidence="2 15">Catalyzes the conversion of D-ribulose 5-phosphate to formate and 3,4-dihydroxy-2-butanone 4-phosphate.</text>
</comment>
<evidence type="ECO:0000256" key="10">
    <source>
        <dbReference type="ARBA" id="ARBA00022833"/>
    </source>
</evidence>
<feature type="binding site" evidence="14">
    <location>
        <position position="261"/>
    </location>
    <ligand>
        <name>Zn(2+)</name>
        <dbReference type="ChEBI" id="CHEBI:29105"/>
        <note>catalytic</note>
    </ligand>
</feature>
<feature type="site" description="Essential for catalytic activity" evidence="15">
    <location>
        <position position="126"/>
    </location>
</feature>
<evidence type="ECO:0000256" key="2">
    <source>
        <dbReference type="ARBA" id="ARBA00002284"/>
    </source>
</evidence>
<feature type="site" description="Essential for catalytic activity" evidence="15">
    <location>
        <position position="164"/>
    </location>
</feature>
<evidence type="ECO:0000256" key="7">
    <source>
        <dbReference type="ARBA" id="ARBA00022723"/>
    </source>
</evidence>
<evidence type="ECO:0000256" key="15">
    <source>
        <dbReference type="HAMAP-Rule" id="MF_00180"/>
    </source>
</evidence>
<dbReference type="NCBIfam" id="TIGR00506">
    <property type="entry name" value="ribB"/>
    <property type="match status" value="1"/>
</dbReference>
<evidence type="ECO:0000256" key="4">
    <source>
        <dbReference type="ARBA" id="ARBA00004904"/>
    </source>
</evidence>
<dbReference type="Pfam" id="PF00925">
    <property type="entry name" value="GTP_cyclohydro2"/>
    <property type="match status" value="1"/>
</dbReference>
<keyword evidence="9 14" id="KW-0378">Hydrolase</keyword>
<comment type="caution">
    <text evidence="17">The sequence shown here is derived from an EMBL/GenBank/DDBJ whole genome shotgun (WGS) entry which is preliminary data.</text>
</comment>
<evidence type="ECO:0000256" key="12">
    <source>
        <dbReference type="ARBA" id="ARBA00043932"/>
    </source>
</evidence>
<feature type="active site" description="Nucleophile" evidence="14">
    <location>
        <position position="335"/>
    </location>
</feature>
<feature type="binding site" evidence="14">
    <location>
        <position position="272"/>
    </location>
    <ligand>
        <name>Zn(2+)</name>
        <dbReference type="ChEBI" id="CHEBI:29105"/>
        <note>catalytic</note>
    </ligand>
</feature>
<dbReference type="PANTHER" id="PTHR21327:SF18">
    <property type="entry name" value="3,4-DIHYDROXY-2-BUTANONE 4-PHOSPHATE SYNTHASE"/>
    <property type="match status" value="1"/>
</dbReference>
<dbReference type="GO" id="GO:0008686">
    <property type="term" value="F:3,4-dihydroxy-2-butanone-4-phosphate synthase activity"/>
    <property type="evidence" value="ECO:0007669"/>
    <property type="project" value="UniProtKB-UniRule"/>
</dbReference>
<sequence>MVRDRLSAALAALRDGRPALVTDAHDREDEGDVVLAAHAATPDWVAWTVRHTSGLLCAPLTPRRAADLRLPAMVDRNEDARGTAYTVTVDAKTGVTTGISAADRAHTLRALADSSATAADFVRPGHILPLRARAGGVLERPGHTEAAVDLCRLAGLPPVAAIAELVNDDGSMLRGPGVKALGRRFDLPTLSIAELISYRQQHPLPAAEEPRVTRTAETELPTKHGRFRALGYLDLRTGAEHVALIRGEPEDPVLTRVHSECLTGESLHSQRCDCGPQLDDALRAIGKEGGVLVYLRGHEGRAIGLQKKLAAYQLQDTGLDTVDANLELGEPVDAREYGAAAAVLRDLGVTNVRLLTNNPTKVAALDTGGISVLERVPLAVGAAPANLSYLATKQHRMGHLLDRREVS</sequence>
<dbReference type="EC" id="3.5.4.25" evidence="14"/>
<dbReference type="GO" id="GO:0030145">
    <property type="term" value="F:manganese ion binding"/>
    <property type="evidence" value="ECO:0007669"/>
    <property type="project" value="UniProtKB-UniRule"/>
</dbReference>
<proteinExistence type="inferred from homology"/>
<dbReference type="EC" id="4.1.99.12" evidence="15"/>
<dbReference type="GO" id="GO:0008270">
    <property type="term" value="F:zinc ion binding"/>
    <property type="evidence" value="ECO:0007669"/>
    <property type="project" value="UniProtKB-UniRule"/>
</dbReference>
<feature type="binding site" evidence="15">
    <location>
        <position position="32"/>
    </location>
    <ligand>
        <name>D-ribulose 5-phosphate</name>
        <dbReference type="ChEBI" id="CHEBI:58121"/>
    </ligand>
</feature>
<accession>A0A840QIB9</accession>
<dbReference type="HAMAP" id="MF_00180">
    <property type="entry name" value="RibB"/>
    <property type="match status" value="1"/>
</dbReference>
<evidence type="ECO:0000256" key="6">
    <source>
        <dbReference type="ARBA" id="ARBA00022619"/>
    </source>
</evidence>
<dbReference type="PIRSF" id="PIRSF001259">
    <property type="entry name" value="RibA"/>
    <property type="match status" value="1"/>
</dbReference>
<comment type="catalytic activity">
    <reaction evidence="1 15">
        <text>D-ribulose 5-phosphate = (2S)-2-hydroxy-3-oxobutyl phosphate + formate + H(+)</text>
        <dbReference type="Rhea" id="RHEA:18457"/>
        <dbReference type="ChEBI" id="CHEBI:15378"/>
        <dbReference type="ChEBI" id="CHEBI:15740"/>
        <dbReference type="ChEBI" id="CHEBI:58121"/>
        <dbReference type="ChEBI" id="CHEBI:58830"/>
        <dbReference type="EC" id="4.1.99.12"/>
    </reaction>
</comment>
<dbReference type="Proteomes" id="UP000584374">
    <property type="component" value="Unassembled WGS sequence"/>
</dbReference>
<feature type="binding site" evidence="14">
    <location>
        <begin position="299"/>
        <end position="301"/>
    </location>
    <ligand>
        <name>GTP</name>
        <dbReference type="ChEBI" id="CHEBI:37565"/>
    </ligand>
</feature>
<dbReference type="InterPro" id="IPR017945">
    <property type="entry name" value="DHBP_synth_RibB-like_a/b_dom"/>
</dbReference>
<feature type="binding site" evidence="15">
    <location>
        <position position="143"/>
    </location>
    <ligand>
        <name>Mg(2+)</name>
        <dbReference type="ChEBI" id="CHEBI:18420"/>
        <label>2</label>
    </ligand>
</feature>
<dbReference type="InterPro" id="IPR000422">
    <property type="entry name" value="DHBP_synthase_RibB"/>
</dbReference>
<evidence type="ECO:0000256" key="8">
    <source>
        <dbReference type="ARBA" id="ARBA00022741"/>
    </source>
</evidence>
<feature type="binding site" evidence="15">
    <location>
        <begin position="140"/>
        <end position="144"/>
    </location>
    <ligand>
        <name>D-ribulose 5-phosphate</name>
        <dbReference type="ChEBI" id="CHEBI:58121"/>
    </ligand>
</feature>
<dbReference type="GO" id="GO:0005525">
    <property type="term" value="F:GTP binding"/>
    <property type="evidence" value="ECO:0007669"/>
    <property type="project" value="UniProtKB-KW"/>
</dbReference>
<dbReference type="AlphaFoldDB" id="A0A840QIB9"/>
<comment type="subunit">
    <text evidence="15">Homodimer.</text>
</comment>
<dbReference type="EMBL" id="JACHIW010000003">
    <property type="protein sequence ID" value="MBB5159850.1"/>
    <property type="molecule type" value="Genomic_DNA"/>
</dbReference>
<comment type="cofactor">
    <cofactor evidence="14">
        <name>Zn(2+)</name>
        <dbReference type="ChEBI" id="CHEBI:29105"/>
    </cofactor>
    <text evidence="14">Binds 1 zinc ion per subunit.</text>
</comment>
<keyword evidence="11 14" id="KW-0342">GTP-binding</keyword>
<dbReference type="FunFam" id="3.40.50.10990:FF:000001">
    <property type="entry name" value="Riboflavin biosynthesis protein RibBA"/>
    <property type="match status" value="1"/>
</dbReference>
<organism evidence="17 18">
    <name type="scientific">Saccharopolyspora phatthalungensis</name>
    <dbReference type="NCBI Taxonomy" id="664693"/>
    <lineage>
        <taxon>Bacteria</taxon>
        <taxon>Bacillati</taxon>
        <taxon>Actinomycetota</taxon>
        <taxon>Actinomycetes</taxon>
        <taxon>Pseudonocardiales</taxon>
        <taxon>Pseudonocardiaceae</taxon>
        <taxon>Saccharopolyspora</taxon>
    </lineage>
</organism>
<keyword evidence="15 17" id="KW-0456">Lyase</keyword>
<feature type="binding site" evidence="14">
    <location>
        <position position="321"/>
    </location>
    <ligand>
        <name>GTP</name>
        <dbReference type="ChEBI" id="CHEBI:37565"/>
    </ligand>
</feature>
<keyword evidence="15" id="KW-0460">Magnesium</keyword>
<comment type="catalytic activity">
    <reaction evidence="13 14">
        <text>GTP + 4 H2O = 2,5-diamino-6-hydroxy-4-(5-phosphoribosylamino)-pyrimidine + formate + 2 phosphate + 3 H(+)</text>
        <dbReference type="Rhea" id="RHEA:23704"/>
        <dbReference type="ChEBI" id="CHEBI:15377"/>
        <dbReference type="ChEBI" id="CHEBI:15378"/>
        <dbReference type="ChEBI" id="CHEBI:15740"/>
        <dbReference type="ChEBI" id="CHEBI:37565"/>
        <dbReference type="ChEBI" id="CHEBI:43474"/>
        <dbReference type="ChEBI" id="CHEBI:58614"/>
        <dbReference type="EC" id="3.5.4.25"/>
    </reaction>
</comment>
<dbReference type="SUPFAM" id="SSF55821">
    <property type="entry name" value="YrdC/RibB"/>
    <property type="match status" value="1"/>
</dbReference>
<evidence type="ECO:0000256" key="3">
    <source>
        <dbReference type="ARBA" id="ARBA00004853"/>
    </source>
</evidence>
<evidence type="ECO:0000313" key="17">
    <source>
        <dbReference type="EMBL" id="MBB5159850.1"/>
    </source>
</evidence>
<feature type="binding site" evidence="15">
    <location>
        <position position="28"/>
    </location>
    <ligand>
        <name>Mg(2+)</name>
        <dbReference type="ChEBI" id="CHEBI:18420"/>
        <label>1</label>
    </ligand>
</feature>
<evidence type="ECO:0000256" key="1">
    <source>
        <dbReference type="ARBA" id="ARBA00000141"/>
    </source>
</evidence>
<dbReference type="UniPathway" id="UPA00275">
    <property type="reaction ID" value="UER00399"/>
</dbReference>
<evidence type="ECO:0000259" key="16">
    <source>
        <dbReference type="Pfam" id="PF00925"/>
    </source>
</evidence>
<feature type="binding site" evidence="14">
    <location>
        <position position="274"/>
    </location>
    <ligand>
        <name>Zn(2+)</name>
        <dbReference type="ChEBI" id="CHEBI:29105"/>
        <note>catalytic</note>
    </ligand>
</feature>
<dbReference type="PANTHER" id="PTHR21327">
    <property type="entry name" value="GTP CYCLOHYDROLASE II-RELATED"/>
    <property type="match status" value="1"/>
</dbReference>
<comment type="similarity">
    <text evidence="15">Belongs to the DHBP synthase family.</text>
</comment>
<feature type="binding site" evidence="14">
    <location>
        <begin position="256"/>
        <end position="260"/>
    </location>
    <ligand>
        <name>GTP</name>
        <dbReference type="ChEBI" id="CHEBI:37565"/>
    </ligand>
</feature>
<feature type="binding site" evidence="14">
    <location>
        <position position="361"/>
    </location>
    <ligand>
        <name>GTP</name>
        <dbReference type="ChEBI" id="CHEBI:37565"/>
    </ligand>
</feature>
<feature type="domain" description="GTP cyclohydrolase II" evidence="16">
    <location>
        <begin position="214"/>
        <end position="377"/>
    </location>
</feature>
<evidence type="ECO:0000256" key="9">
    <source>
        <dbReference type="ARBA" id="ARBA00022801"/>
    </source>
</evidence>
<protein>
    <recommendedName>
        <fullName evidence="14 15">Multifunctional fusion protein</fullName>
    </recommendedName>
    <domain>
        <recommendedName>
            <fullName evidence="14">GTP cyclohydrolase-2</fullName>
            <ecNumber evidence="14">3.5.4.25</ecNumber>
        </recommendedName>
        <alternativeName>
            <fullName evidence="14">GTP cyclohydrolase II</fullName>
        </alternativeName>
    </domain>
    <domain>
        <recommendedName>
            <fullName evidence="15">3,4-dihydroxy-2-butanone 4-phosphate synthase</fullName>
            <shortName evidence="15">DHBP synthase</shortName>
            <ecNumber evidence="15">4.1.99.12</ecNumber>
        </recommendedName>
    </domain>
</protein>
<keyword evidence="8 14" id="KW-0547">Nucleotide-binding</keyword>
<dbReference type="GO" id="GO:0009231">
    <property type="term" value="P:riboflavin biosynthetic process"/>
    <property type="evidence" value="ECO:0007669"/>
    <property type="project" value="UniProtKB-UniRule"/>
</dbReference>
<feature type="binding site" evidence="14">
    <location>
        <position position="356"/>
    </location>
    <ligand>
        <name>GTP</name>
        <dbReference type="ChEBI" id="CHEBI:37565"/>
    </ligand>
</feature>
<comment type="pathway">
    <text evidence="3 14">Cofactor biosynthesis; riboflavin biosynthesis; 5-amino-6-(D-ribitylamino)uracil from GTP: step 1/4.</text>
</comment>
<dbReference type="HAMAP" id="MF_00179">
    <property type="entry name" value="RibA"/>
    <property type="match status" value="1"/>
</dbReference>
<dbReference type="InterPro" id="IPR036144">
    <property type="entry name" value="RibA-like_sf"/>
</dbReference>
<keyword evidence="10 14" id="KW-0862">Zinc</keyword>
<evidence type="ECO:0000256" key="13">
    <source>
        <dbReference type="ARBA" id="ARBA00049295"/>
    </source>
</evidence>
<gene>
    <name evidence="15" type="primary">ribB</name>
    <name evidence="14" type="synonym">ribA</name>
    <name evidence="17" type="ORF">BJ970_007450</name>
</gene>
<comment type="pathway">
    <text evidence="4 15">Cofactor biosynthesis; riboflavin biosynthesis; 2-hydroxy-3-oxobutyl phosphate from D-ribulose 5-phosphate: step 1/1.</text>
</comment>
<dbReference type="GO" id="GO:0003935">
    <property type="term" value="F:GTP cyclohydrolase II activity"/>
    <property type="evidence" value="ECO:0007669"/>
    <property type="project" value="UniProtKB-UniRule"/>
</dbReference>
<comment type="cofactor">
    <cofactor evidence="15">
        <name>Mg(2+)</name>
        <dbReference type="ChEBI" id="CHEBI:18420"/>
    </cofactor>
    <cofactor evidence="15">
        <name>Mn(2+)</name>
        <dbReference type="ChEBI" id="CHEBI:29035"/>
    </cofactor>
    <text evidence="15">Binds 2 divalent metal cations per subunit. Magnesium or manganese.</text>
</comment>
<dbReference type="NCBIfam" id="NF001591">
    <property type="entry name" value="PRK00393.1"/>
    <property type="match status" value="1"/>
</dbReference>
<evidence type="ECO:0000256" key="14">
    <source>
        <dbReference type="HAMAP-Rule" id="MF_00179"/>
    </source>
</evidence>
<feature type="binding site" evidence="15">
    <location>
        <position position="28"/>
    </location>
    <ligand>
        <name>Mg(2+)</name>
        <dbReference type="ChEBI" id="CHEBI:18420"/>
        <label>2</label>
    </ligand>
</feature>
<dbReference type="Gene3D" id="3.90.870.10">
    <property type="entry name" value="DHBP synthase"/>
    <property type="match status" value="1"/>
</dbReference>
<dbReference type="InterPro" id="IPR032677">
    <property type="entry name" value="GTP_cyclohydro_II"/>
</dbReference>
<keyword evidence="7 15" id="KW-0479">Metal-binding</keyword>
<keyword evidence="6 15" id="KW-0686">Riboflavin biosynthesis</keyword>
<name>A0A840QIB9_9PSEU</name>
<dbReference type="GO" id="GO:0000287">
    <property type="term" value="F:magnesium ion binding"/>
    <property type="evidence" value="ECO:0007669"/>
    <property type="project" value="UniProtKB-UniRule"/>
</dbReference>
<keyword evidence="18" id="KW-1185">Reference proteome</keyword>
<comment type="similarity">
    <text evidence="14">Belongs to the GTP cyclohydrolase II family.</text>
</comment>
<comment type="function">
    <text evidence="12 14">Catalyzes the conversion of GTP to 2,5-diamino-6-ribosylamino-4(3H)-pyrimidinone 5'-phosphate (DARP), formate and pyrophosphate.</text>
</comment>
<reference evidence="17 18" key="1">
    <citation type="submission" date="2020-08" db="EMBL/GenBank/DDBJ databases">
        <title>Sequencing the genomes of 1000 actinobacteria strains.</title>
        <authorList>
            <person name="Klenk H.-P."/>
        </authorList>
    </citation>
    <scope>NUCLEOTIDE SEQUENCE [LARGE SCALE GENOMIC DNA]</scope>
    <source>
        <strain evidence="17 18">DSM 45584</strain>
    </source>
</reference>
<dbReference type="Pfam" id="PF00926">
    <property type="entry name" value="DHBP_synthase"/>
    <property type="match status" value="1"/>
</dbReference>
<evidence type="ECO:0000256" key="11">
    <source>
        <dbReference type="ARBA" id="ARBA00023134"/>
    </source>
</evidence>
<feature type="binding site" evidence="15">
    <location>
        <begin position="27"/>
        <end position="28"/>
    </location>
    <ligand>
        <name>D-ribulose 5-phosphate</name>
        <dbReference type="ChEBI" id="CHEBI:58121"/>
    </ligand>
</feature>
<dbReference type="SUPFAM" id="SSF142695">
    <property type="entry name" value="RibA-like"/>
    <property type="match status" value="1"/>
</dbReference>
<comment type="similarity">
    <text evidence="5">In the N-terminal section; belongs to the DHBP synthase family.</text>
</comment>
<dbReference type="GO" id="GO:0005829">
    <property type="term" value="C:cytosol"/>
    <property type="evidence" value="ECO:0007669"/>
    <property type="project" value="TreeGrafter"/>
</dbReference>
<evidence type="ECO:0000313" key="18">
    <source>
        <dbReference type="Proteomes" id="UP000584374"/>
    </source>
</evidence>
<evidence type="ECO:0000256" key="5">
    <source>
        <dbReference type="ARBA" id="ARBA00005520"/>
    </source>
</evidence>
<dbReference type="CDD" id="cd00641">
    <property type="entry name" value="GTP_cyclohydro2"/>
    <property type="match status" value="1"/>
</dbReference>
<dbReference type="Gene3D" id="3.40.50.10990">
    <property type="entry name" value="GTP cyclohydrolase II"/>
    <property type="match status" value="1"/>
</dbReference>
<feature type="active site" description="Proton acceptor" evidence="14">
    <location>
        <position position="333"/>
    </location>
</feature>
<feature type="binding site" evidence="14">
    <location>
        <position position="277"/>
    </location>
    <ligand>
        <name>GTP</name>
        <dbReference type="ChEBI" id="CHEBI:37565"/>
    </ligand>
</feature>
<dbReference type="NCBIfam" id="TIGR00505">
    <property type="entry name" value="ribA"/>
    <property type="match status" value="1"/>
</dbReference>